<dbReference type="SUPFAM" id="SSF56601">
    <property type="entry name" value="beta-lactamase/transpeptidase-like"/>
    <property type="match status" value="1"/>
</dbReference>
<protein>
    <submittedName>
        <fullName evidence="16">Penicillin-binding protein 2</fullName>
    </submittedName>
</protein>
<sequence>MKNPFVYSSTNKFLNRGKNLAFDEAFLGLEMEEAEVMDEEREQINYRVLGLIIFLCLSVLSIRILYLQGVKGSEYRALAEGNKLRTQFLLAPRGLLLDRNDKIIASNRPSFELVAITADFPKDKIEFDGRLTQIASILGVDTNLLSQTVQNLTPDLFSAQTLVQNISKEQALVLIAKQEDLKGFAVQNNPIRDYKDPAAVAHLTGYTGKITADELKENSGKDYILNDYIGKTGIEVQYEEYLRGILGKKQAEVDAEGVYKKTLAEVPAIPGSNVKLNIDFDLQKVIYDSMVAMLGKTGTKRGAAVATNPQTGEILALISLPGFDTNLFAHGIKNNEYSALINDENNPLLNRVVSGTYPPGSTIKPAMALAALSEGTVNTETKILDNGVIRVGAFTFYGYEREGLGLMDIYSAIARSSDIYFYTVGGGNTATGFKGMGPDKIASWFRKLNLGSTLGIDLPSEKPGLVPDPAWKERVKKEPWYLGNTYHMSIGQGDVLTTPLQVNNWTATIANGGKIMQPYLLNEVVEHNTGKVLAKGEPKILSENIFNSDIVKVVQEGMRQTVLIGSGRGLLNVGVEVAGKTGTAQFDARDLNRTHAWWTSYAPYSDPQIAFTVIMEGAGEGHAVAVPIAKDMYTWWAQNRFHP</sequence>
<keyword evidence="11 13" id="KW-0472">Membrane</keyword>
<keyword evidence="10 13" id="KW-1133">Transmembrane helix</keyword>
<evidence type="ECO:0000256" key="1">
    <source>
        <dbReference type="ARBA" id="ARBA00004167"/>
    </source>
</evidence>
<accession>A0A1F5N952</accession>
<evidence type="ECO:0000256" key="10">
    <source>
        <dbReference type="ARBA" id="ARBA00022989"/>
    </source>
</evidence>
<keyword evidence="4" id="KW-0997">Cell inner membrane</keyword>
<dbReference type="Proteomes" id="UP000177610">
    <property type="component" value="Unassembled WGS sequence"/>
</dbReference>
<dbReference type="SUPFAM" id="SSF56519">
    <property type="entry name" value="Penicillin binding protein dimerisation domain"/>
    <property type="match status" value="1"/>
</dbReference>
<dbReference type="InterPro" id="IPR036138">
    <property type="entry name" value="PBP_dimer_sf"/>
</dbReference>
<keyword evidence="6 13" id="KW-0812">Transmembrane</keyword>
<dbReference type="PANTHER" id="PTHR30627">
    <property type="entry name" value="PEPTIDOGLYCAN D,D-TRANSPEPTIDASE"/>
    <property type="match status" value="1"/>
</dbReference>
<comment type="subcellular location">
    <subcellularLocation>
        <location evidence="2">Cell membrane</location>
    </subcellularLocation>
    <subcellularLocation>
        <location evidence="1">Membrane</location>
        <topology evidence="1">Single-pass membrane protein</topology>
    </subcellularLocation>
</comment>
<dbReference type="GO" id="GO:0008360">
    <property type="term" value="P:regulation of cell shape"/>
    <property type="evidence" value="ECO:0007669"/>
    <property type="project" value="UniProtKB-KW"/>
</dbReference>
<dbReference type="GO" id="GO:0006508">
    <property type="term" value="P:proteolysis"/>
    <property type="evidence" value="ECO:0007669"/>
    <property type="project" value="UniProtKB-KW"/>
</dbReference>
<evidence type="ECO:0000256" key="6">
    <source>
        <dbReference type="ARBA" id="ARBA00022692"/>
    </source>
</evidence>
<keyword evidence="3" id="KW-1003">Cell membrane</keyword>
<dbReference type="InterPro" id="IPR001460">
    <property type="entry name" value="PCN-bd_Tpept"/>
</dbReference>
<dbReference type="STRING" id="1817821.A2717_01395"/>
<dbReference type="NCBIfam" id="TIGR03423">
    <property type="entry name" value="pbp2_mrdA"/>
    <property type="match status" value="1"/>
</dbReference>
<dbReference type="InterPro" id="IPR012338">
    <property type="entry name" value="Beta-lactam/transpept-like"/>
</dbReference>
<dbReference type="GO" id="GO:0008658">
    <property type="term" value="F:penicillin binding"/>
    <property type="evidence" value="ECO:0007669"/>
    <property type="project" value="InterPro"/>
</dbReference>
<evidence type="ECO:0000256" key="7">
    <source>
        <dbReference type="ARBA" id="ARBA00022801"/>
    </source>
</evidence>
<comment type="caution">
    <text evidence="16">The sequence shown here is derived from an EMBL/GenBank/DDBJ whole genome shotgun (WGS) entry which is preliminary data.</text>
</comment>
<evidence type="ECO:0000256" key="11">
    <source>
        <dbReference type="ARBA" id="ARBA00023136"/>
    </source>
</evidence>
<evidence type="ECO:0000256" key="4">
    <source>
        <dbReference type="ARBA" id="ARBA00022519"/>
    </source>
</evidence>
<dbReference type="GO" id="GO:0005886">
    <property type="term" value="C:plasma membrane"/>
    <property type="evidence" value="ECO:0007669"/>
    <property type="project" value="UniProtKB-SubCell"/>
</dbReference>
<dbReference type="Gene3D" id="3.30.1390.30">
    <property type="entry name" value="Penicillin-binding protein 2a, domain 3"/>
    <property type="match status" value="1"/>
</dbReference>
<organism evidence="16 17">
    <name type="scientific">Candidatus Doudnabacteria bacterium RIFCSPHIGHO2_01_FULL_41_86</name>
    <dbReference type="NCBI Taxonomy" id="1817821"/>
    <lineage>
        <taxon>Bacteria</taxon>
        <taxon>Candidatus Doudnaibacteriota</taxon>
    </lineage>
</organism>
<keyword evidence="12" id="KW-0961">Cell wall biogenesis/degradation</keyword>
<dbReference type="GO" id="GO:0071555">
    <property type="term" value="P:cell wall organization"/>
    <property type="evidence" value="ECO:0007669"/>
    <property type="project" value="UniProtKB-KW"/>
</dbReference>
<dbReference type="Pfam" id="PF00905">
    <property type="entry name" value="Transpeptidase"/>
    <property type="match status" value="1"/>
</dbReference>
<evidence type="ECO:0000256" key="12">
    <source>
        <dbReference type="ARBA" id="ARBA00023316"/>
    </source>
</evidence>
<reference evidence="16 17" key="1">
    <citation type="journal article" date="2016" name="Nat. Commun.">
        <title>Thousands of microbial genomes shed light on interconnected biogeochemical processes in an aquifer system.</title>
        <authorList>
            <person name="Anantharaman K."/>
            <person name="Brown C.T."/>
            <person name="Hug L.A."/>
            <person name="Sharon I."/>
            <person name="Castelle C.J."/>
            <person name="Probst A.J."/>
            <person name="Thomas B.C."/>
            <person name="Singh A."/>
            <person name="Wilkins M.J."/>
            <person name="Karaoz U."/>
            <person name="Brodie E.L."/>
            <person name="Williams K.H."/>
            <person name="Hubbard S.S."/>
            <person name="Banfield J.F."/>
        </authorList>
    </citation>
    <scope>NUCLEOTIDE SEQUENCE [LARGE SCALE GENOMIC DNA]</scope>
</reference>
<feature type="domain" description="Penicillin-binding protein dimerisation" evidence="15">
    <location>
        <begin position="91"/>
        <end position="262"/>
    </location>
</feature>
<evidence type="ECO:0000313" key="17">
    <source>
        <dbReference type="Proteomes" id="UP000177610"/>
    </source>
</evidence>
<keyword evidence="7" id="KW-0378">Hydrolase</keyword>
<dbReference type="GO" id="GO:0071972">
    <property type="term" value="F:peptidoglycan L,D-transpeptidase activity"/>
    <property type="evidence" value="ECO:0007669"/>
    <property type="project" value="TreeGrafter"/>
</dbReference>
<dbReference type="InterPro" id="IPR017790">
    <property type="entry name" value="Penicillin-binding_protein_2"/>
</dbReference>
<gene>
    <name evidence="16" type="ORF">A2717_01395</name>
</gene>
<feature type="domain" description="Penicillin-binding protein transpeptidase" evidence="14">
    <location>
        <begin position="302"/>
        <end position="633"/>
    </location>
</feature>
<evidence type="ECO:0000256" key="2">
    <source>
        <dbReference type="ARBA" id="ARBA00004236"/>
    </source>
</evidence>
<feature type="transmembrane region" description="Helical" evidence="13">
    <location>
        <begin position="44"/>
        <end position="66"/>
    </location>
</feature>
<name>A0A1F5N952_9BACT</name>
<keyword evidence="8" id="KW-0133">Cell shape</keyword>
<evidence type="ECO:0000313" key="16">
    <source>
        <dbReference type="EMBL" id="OGE74187.1"/>
    </source>
</evidence>
<dbReference type="Pfam" id="PF03717">
    <property type="entry name" value="PBP_dimer"/>
    <property type="match status" value="1"/>
</dbReference>
<proteinExistence type="predicted"/>
<dbReference type="Gene3D" id="3.90.1310.10">
    <property type="entry name" value="Penicillin-binding protein 2a (Domain 2)"/>
    <property type="match status" value="1"/>
</dbReference>
<evidence type="ECO:0000259" key="14">
    <source>
        <dbReference type="Pfam" id="PF00905"/>
    </source>
</evidence>
<evidence type="ECO:0000259" key="15">
    <source>
        <dbReference type="Pfam" id="PF03717"/>
    </source>
</evidence>
<evidence type="ECO:0000256" key="8">
    <source>
        <dbReference type="ARBA" id="ARBA00022960"/>
    </source>
</evidence>
<dbReference type="AlphaFoldDB" id="A0A1F5N952"/>
<evidence type="ECO:0000256" key="3">
    <source>
        <dbReference type="ARBA" id="ARBA00022475"/>
    </source>
</evidence>
<dbReference type="EMBL" id="MFEH01000001">
    <property type="protein sequence ID" value="OGE74187.1"/>
    <property type="molecule type" value="Genomic_DNA"/>
</dbReference>
<evidence type="ECO:0000256" key="13">
    <source>
        <dbReference type="SAM" id="Phobius"/>
    </source>
</evidence>
<dbReference type="PANTHER" id="PTHR30627:SF2">
    <property type="entry name" value="PEPTIDOGLYCAN D,D-TRANSPEPTIDASE MRDA"/>
    <property type="match status" value="1"/>
</dbReference>
<dbReference type="InterPro" id="IPR005311">
    <property type="entry name" value="PBP_dimer"/>
</dbReference>
<dbReference type="GO" id="GO:0009252">
    <property type="term" value="P:peptidoglycan biosynthetic process"/>
    <property type="evidence" value="ECO:0007669"/>
    <property type="project" value="UniProtKB-KW"/>
</dbReference>
<keyword evidence="9" id="KW-0573">Peptidoglycan synthesis</keyword>
<evidence type="ECO:0000256" key="5">
    <source>
        <dbReference type="ARBA" id="ARBA00022670"/>
    </source>
</evidence>
<dbReference type="InterPro" id="IPR050515">
    <property type="entry name" value="Beta-lactam/transpept"/>
</dbReference>
<dbReference type="Gene3D" id="3.40.710.10">
    <property type="entry name" value="DD-peptidase/beta-lactamase superfamily"/>
    <property type="match status" value="1"/>
</dbReference>
<evidence type="ECO:0000256" key="9">
    <source>
        <dbReference type="ARBA" id="ARBA00022984"/>
    </source>
</evidence>
<dbReference type="GO" id="GO:0009002">
    <property type="term" value="F:serine-type D-Ala-D-Ala carboxypeptidase activity"/>
    <property type="evidence" value="ECO:0007669"/>
    <property type="project" value="InterPro"/>
</dbReference>
<keyword evidence="5" id="KW-0645">Protease</keyword>